<proteinExistence type="predicted"/>
<dbReference type="EMBL" id="BIMN01000003">
    <property type="protein sequence ID" value="GCE63695.1"/>
    <property type="molecule type" value="Genomic_DNA"/>
</dbReference>
<dbReference type="Proteomes" id="UP000324831">
    <property type="component" value="Unassembled WGS sequence"/>
</dbReference>
<comment type="caution">
    <text evidence="2">The sequence shown here is derived from an EMBL/GenBank/DDBJ whole genome shotgun (WGS) entry which is preliminary data.</text>
</comment>
<dbReference type="AlphaFoldDB" id="A0A478FUB4"/>
<organism evidence="2 3">
    <name type="scientific">Candidatus Mycoplasma haematohominis</name>
    <dbReference type="NCBI Taxonomy" id="1494318"/>
    <lineage>
        <taxon>Bacteria</taxon>
        <taxon>Bacillati</taxon>
        <taxon>Mycoplasmatota</taxon>
        <taxon>Mollicutes</taxon>
        <taxon>Mycoplasmataceae</taxon>
        <taxon>Mycoplasma</taxon>
    </lineage>
</organism>
<evidence type="ECO:0000259" key="1">
    <source>
        <dbReference type="Pfam" id="PF11074"/>
    </source>
</evidence>
<accession>A0A478FUB4</accession>
<name>A0A478FUB4_9MOLU</name>
<feature type="domain" description="DUF2779" evidence="1">
    <location>
        <begin position="405"/>
        <end position="537"/>
    </location>
</feature>
<dbReference type="NCBIfam" id="NF045869">
    <property type="entry name" value="UU173_fam"/>
    <property type="match status" value="1"/>
</dbReference>
<dbReference type="Pfam" id="PF11074">
    <property type="entry name" value="DUF2779"/>
    <property type="match status" value="1"/>
</dbReference>
<gene>
    <name evidence="2" type="ORF">MHSWG343_06950</name>
</gene>
<dbReference type="InterPro" id="IPR021301">
    <property type="entry name" value="DUF2779"/>
</dbReference>
<sequence length="646" mass="76627">MGLINLISAKKNKKEWFITKNEFINYFKYPRQYWFLITEEIENFFESEEKQEELYNLALQDQMVLLREIVEAKDSVFVANTNKLNKLKDQKITDFYKKYFKLPTLSFYSHSSIANDQTDYIVNTLLDPKRETVFFYKPTLISGKLKIKPTALFKYKNKIYLIEHFWSSSLKKESLGTFIFYNHFFTKHLTSLKIDQYLITYLSRKPSPDKELIVEIGNSLPYTSKVRAPTDPLDEKIKNINTLFNLDIEYQDSLYEQIFTKQEFACINNEPWDEELEDDPITKPEKAIERLIKFKEHENRDICFNTLSDNFLRNQKKIVSPSSAHYKSIVKQIFPEFVQAHNILPFDKTLICLDRYSEDPEKQKFFLEYTSNLKFIPGFPKDQDYIVFEAAIEKYEFLKKKRIKVYYDFESVSLPFPYLENTKPYMQIVLQLSLIKTIDNVEVKPTTNLIIDPLELSINSFKQIIDAIYVDEPNVAYIVYNQSFENTRLKEMAELIQEDEYKQKVISIIDGTVDLANWFTFGNNPHIIHKKLKGFHSIKKVNALIPQDIAIKTEIKNYSDITKCQNGVMAQSLLLSRALVTDPKTDEYNWNKNKEFMYTYCENDVRSMLAVELYIERLIEENKYPLFDPKQFVDKKLQYKRLKLLP</sequence>
<evidence type="ECO:0000313" key="3">
    <source>
        <dbReference type="Proteomes" id="UP000324831"/>
    </source>
</evidence>
<protein>
    <recommendedName>
        <fullName evidence="1">DUF2779 domain-containing protein</fullName>
    </recommendedName>
</protein>
<evidence type="ECO:0000313" key="2">
    <source>
        <dbReference type="EMBL" id="GCE63695.1"/>
    </source>
</evidence>
<reference evidence="2 3" key="1">
    <citation type="submission" date="2019-01" db="EMBL/GenBank/DDBJ databases">
        <title>Draft genome sequences of Candidatus Mycoplasma haemohominis SWG34-3 identified from a patient with pyrexia, anemia and liver dysfunction.</title>
        <authorList>
            <person name="Sekizuka T."/>
            <person name="Hattori N."/>
            <person name="Katano H."/>
            <person name="Takuma T."/>
            <person name="Ito T."/>
            <person name="Arai N."/>
            <person name="Yanai R."/>
            <person name="Ishii S."/>
            <person name="Miura Y."/>
            <person name="Tokunaga T."/>
            <person name="Watanabe H."/>
            <person name="Nomura N."/>
            <person name="Eguchi J."/>
            <person name="Arai T."/>
            <person name="Hasegawa H."/>
            <person name="Nakamaki T."/>
            <person name="Wakita T."/>
            <person name="Niki Y."/>
            <person name="Kuroda M."/>
        </authorList>
    </citation>
    <scope>NUCLEOTIDE SEQUENCE [LARGE SCALE GENOMIC DNA]</scope>
    <source>
        <strain evidence="2">SWG34-3</strain>
    </source>
</reference>